<dbReference type="Pfam" id="PF03870">
    <property type="entry name" value="RNA_pol_Rpb8"/>
    <property type="match status" value="1"/>
</dbReference>
<comment type="function">
    <text evidence="4">DNA-dependent RNA polymerase catalyzes the transcription of DNA into RNA using the four ribonucleoside triphosphates as substrates. Common component of RNA polymerases I, II and III which synthesize ribosomal RNA precursors, mRNA precursors and many functional non-coding RNAs, and small RNAs, such as 5S rRNA and tRNAs, respectively.</text>
</comment>
<dbReference type="Gene3D" id="2.40.50.140">
    <property type="entry name" value="Nucleic acid-binding proteins"/>
    <property type="match status" value="1"/>
</dbReference>
<dbReference type="GO" id="GO:0042797">
    <property type="term" value="P:tRNA transcription by RNA polymerase III"/>
    <property type="evidence" value="ECO:0007669"/>
    <property type="project" value="EnsemblFungi"/>
</dbReference>
<dbReference type="GO" id="GO:0003899">
    <property type="term" value="F:DNA-directed RNA polymerase activity"/>
    <property type="evidence" value="ECO:0007669"/>
    <property type="project" value="UniProtKB-UniRule"/>
</dbReference>
<evidence type="ECO:0000256" key="2">
    <source>
        <dbReference type="ARBA" id="ARBA00008912"/>
    </source>
</evidence>
<dbReference type="PANTHER" id="PTHR10917">
    <property type="entry name" value="DNA-DIRECTED RNA POLYMERASES I, II, AND III SUBUNIT RPABC3"/>
    <property type="match status" value="1"/>
</dbReference>
<dbReference type="EMBL" id="KV875095">
    <property type="protein sequence ID" value="OIW32442.1"/>
    <property type="molecule type" value="Genomic_DNA"/>
</dbReference>
<dbReference type="GO" id="GO:0005736">
    <property type="term" value="C:RNA polymerase I complex"/>
    <property type="evidence" value="ECO:0007669"/>
    <property type="project" value="EnsemblFungi"/>
</dbReference>
<dbReference type="OrthoDB" id="20018at2759"/>
<evidence type="ECO:0000313" key="5">
    <source>
        <dbReference type="EMBL" id="OIW32442.1"/>
    </source>
</evidence>
<dbReference type="GO" id="GO:0005665">
    <property type="term" value="C:RNA polymerase II, core complex"/>
    <property type="evidence" value="ECO:0007669"/>
    <property type="project" value="UniProtKB-UniRule"/>
</dbReference>
<dbReference type="GO" id="GO:0003968">
    <property type="term" value="F:RNA-directed RNA polymerase activity"/>
    <property type="evidence" value="ECO:0007669"/>
    <property type="project" value="EnsemblFungi"/>
</dbReference>
<organism evidence="5 6">
    <name type="scientific">Coniochaeta ligniaria NRRL 30616</name>
    <dbReference type="NCBI Taxonomy" id="1408157"/>
    <lineage>
        <taxon>Eukaryota</taxon>
        <taxon>Fungi</taxon>
        <taxon>Dikarya</taxon>
        <taxon>Ascomycota</taxon>
        <taxon>Pezizomycotina</taxon>
        <taxon>Sordariomycetes</taxon>
        <taxon>Sordariomycetidae</taxon>
        <taxon>Coniochaetales</taxon>
        <taxon>Coniochaetaceae</taxon>
        <taxon>Coniochaeta</taxon>
    </lineage>
</organism>
<dbReference type="FunFam" id="2.40.50.140:FF:000191">
    <property type="entry name" value="DNA-directed RNA polymerases I, II, and III subunit RPABC3"/>
    <property type="match status" value="1"/>
</dbReference>
<keyword evidence="6" id="KW-1185">Reference proteome</keyword>
<dbReference type="InterPro" id="IPR005570">
    <property type="entry name" value="RPABC3"/>
</dbReference>
<name>A0A1J7JXC2_9PEZI</name>
<dbReference type="GO" id="GO:0006361">
    <property type="term" value="P:transcription initiation at RNA polymerase I promoter"/>
    <property type="evidence" value="ECO:0007669"/>
    <property type="project" value="EnsemblFungi"/>
</dbReference>
<evidence type="ECO:0000256" key="4">
    <source>
        <dbReference type="PIRNR" id="PIRNR000779"/>
    </source>
</evidence>
<dbReference type="PANTHER" id="PTHR10917:SF0">
    <property type="entry name" value="DNA-DIRECTED RNA POLYMERASES I, II, AND III SUBUNIT RPABC3"/>
    <property type="match status" value="1"/>
</dbReference>
<dbReference type="InParanoid" id="A0A1J7JXC2"/>
<dbReference type="GO" id="GO:0006363">
    <property type="term" value="P:termination of RNA polymerase I transcription"/>
    <property type="evidence" value="ECO:0007669"/>
    <property type="project" value="EnsemblFungi"/>
</dbReference>
<dbReference type="STRING" id="1408157.A0A1J7JXC2"/>
<dbReference type="GO" id="GO:0006367">
    <property type="term" value="P:transcription initiation at RNA polymerase II promoter"/>
    <property type="evidence" value="ECO:0007669"/>
    <property type="project" value="EnsemblFungi"/>
</dbReference>
<evidence type="ECO:0000256" key="1">
    <source>
        <dbReference type="ARBA" id="ARBA00004123"/>
    </source>
</evidence>
<dbReference type="GO" id="GO:0006362">
    <property type="term" value="P:transcription elongation by RNA polymerase I"/>
    <property type="evidence" value="ECO:0007669"/>
    <property type="project" value="EnsemblFungi"/>
</dbReference>
<proteinExistence type="inferred from homology"/>
<accession>A0A1J7JXC2</accession>
<keyword evidence="3 4" id="KW-0539">Nucleus</keyword>
<dbReference type="SMART" id="SM00658">
    <property type="entry name" value="RPOL8c"/>
    <property type="match status" value="1"/>
</dbReference>
<dbReference type="GO" id="GO:0006384">
    <property type="term" value="P:transcription initiation at RNA polymerase III promoter"/>
    <property type="evidence" value="ECO:0007669"/>
    <property type="project" value="EnsemblFungi"/>
</dbReference>
<protein>
    <recommendedName>
        <fullName evidence="4">DNA-directed RNA polymerases I, II, and III subunit RPABC3</fullName>
    </recommendedName>
</protein>
<dbReference type="Proteomes" id="UP000182658">
    <property type="component" value="Unassembled WGS sequence"/>
</dbReference>
<reference evidence="5 6" key="1">
    <citation type="submission" date="2016-10" db="EMBL/GenBank/DDBJ databases">
        <title>Draft genome sequence of Coniochaeta ligniaria NRRL30616, a lignocellulolytic fungus for bioabatement of inhibitors in plant biomass hydrolysates.</title>
        <authorList>
            <consortium name="DOE Joint Genome Institute"/>
            <person name="Jimenez D.J."/>
            <person name="Hector R.E."/>
            <person name="Riley R."/>
            <person name="Sun H."/>
            <person name="Grigoriev I.V."/>
            <person name="Van Elsas J.D."/>
            <person name="Nichols N.N."/>
        </authorList>
    </citation>
    <scope>NUCLEOTIDE SEQUENCE [LARGE SCALE GENOMIC DNA]</scope>
    <source>
        <strain evidence="5 6">NRRL 30616</strain>
    </source>
</reference>
<evidence type="ECO:0000256" key="3">
    <source>
        <dbReference type="ARBA" id="ARBA00023242"/>
    </source>
</evidence>
<dbReference type="PIRSF" id="PIRSF000779">
    <property type="entry name" value="RNA_pol_Rpb8"/>
    <property type="match status" value="1"/>
</dbReference>
<dbReference type="AlphaFoldDB" id="A0A1J7JXC2"/>
<dbReference type="InterPro" id="IPR012340">
    <property type="entry name" value="NA-bd_OB-fold"/>
</dbReference>
<dbReference type="SUPFAM" id="SSF50249">
    <property type="entry name" value="Nucleic acid-binding proteins"/>
    <property type="match status" value="1"/>
</dbReference>
<dbReference type="GO" id="GO:0006368">
    <property type="term" value="P:transcription elongation by RNA polymerase II"/>
    <property type="evidence" value="ECO:0007669"/>
    <property type="project" value="EnsemblFungi"/>
</dbReference>
<comment type="subcellular location">
    <subcellularLocation>
        <location evidence="1">Nucleus</location>
    </subcellularLocation>
</comment>
<sequence length="152" mass="17098">MANLAQENQLYEENYKITGINSEKYDRVSRLSCTSTDGATAMELDINHELFPCQIGETLHVVLATSLALDGSKDDEKGWRDVAKGPNGGESTLADMFDYVCHGKVYKFEDDEKIQDQMNVYTSFGGLLMALHGPYKKLTSLRVDYVYLLIKK</sequence>
<gene>
    <name evidence="5" type="ORF">CONLIGDRAFT_269926</name>
</gene>
<dbReference type="GO" id="GO:0006386">
    <property type="term" value="P:termination of RNA polymerase III transcription"/>
    <property type="evidence" value="ECO:0007669"/>
    <property type="project" value="EnsemblFungi"/>
</dbReference>
<dbReference type="GO" id="GO:0005666">
    <property type="term" value="C:RNA polymerase III complex"/>
    <property type="evidence" value="ECO:0007669"/>
    <property type="project" value="EnsemblFungi"/>
</dbReference>
<comment type="similarity">
    <text evidence="2 4">Belongs to the eukaryotic RPB8 RNA polymerase subunit family.</text>
</comment>
<evidence type="ECO:0000313" key="6">
    <source>
        <dbReference type="Proteomes" id="UP000182658"/>
    </source>
</evidence>
<dbReference type="FunCoup" id="A0A1J7JXC2">
    <property type="interactions" value="783"/>
</dbReference>